<comment type="function">
    <text evidence="7">Catalyzes the release of premature peptidyl moieties from peptidyl-tRNA molecules trapped in stalled 50S ribosomal subunits, and thus maintains levels of free tRNAs and 50S ribosomes.</text>
</comment>
<comment type="similarity">
    <text evidence="5 7 9">Belongs to the PTH family.</text>
</comment>
<dbReference type="Gene3D" id="3.40.50.1470">
    <property type="entry name" value="Peptidyl-tRNA hydrolase"/>
    <property type="match status" value="1"/>
</dbReference>
<dbReference type="PROSITE" id="PS01196">
    <property type="entry name" value="PEPT_TRNA_HYDROL_2"/>
    <property type="match status" value="1"/>
</dbReference>
<evidence type="ECO:0000313" key="10">
    <source>
        <dbReference type="EMBL" id="UWD34269.1"/>
    </source>
</evidence>
<feature type="binding site" evidence="7">
    <location>
        <position position="60"/>
    </location>
    <ligand>
        <name>tRNA</name>
        <dbReference type="ChEBI" id="CHEBI:17843"/>
    </ligand>
</feature>
<feature type="active site" description="Proton acceptor" evidence="7">
    <location>
        <position position="19"/>
    </location>
</feature>
<dbReference type="CDD" id="cd00462">
    <property type="entry name" value="PTH"/>
    <property type="match status" value="1"/>
</dbReference>
<protein>
    <recommendedName>
        <fullName evidence="6 7">Peptidyl-tRNA hydrolase</fullName>
        <shortName evidence="7">Pth</shortName>
        <ecNumber evidence="1 7">3.1.1.29</ecNumber>
    </recommendedName>
</protein>
<evidence type="ECO:0000256" key="4">
    <source>
        <dbReference type="ARBA" id="ARBA00022884"/>
    </source>
</evidence>
<evidence type="ECO:0000256" key="5">
    <source>
        <dbReference type="ARBA" id="ARBA00038063"/>
    </source>
</evidence>
<evidence type="ECO:0000256" key="6">
    <source>
        <dbReference type="ARBA" id="ARBA00050038"/>
    </source>
</evidence>
<sequence>MKLIVGLGNPGDEYKKTKHNVGFWVLDKIAEELNLKFDKNKFNGLHTKNEDYILAKPYTFMNNSGFFVKEIVNFYKIAIDDILIVYDDMDFKIGQAAIRNHGSAAGHNGIKSIIEQLGSDKIKRMKIGIDRPKIKEQVRDYVLTPFQPEQKKIIDKVVQEAALACIDFISNDIRIVIERFNAKNKKAKTTISS</sequence>
<name>A0ABY5TZ07_9BACT</name>
<keyword evidence="7" id="KW-0963">Cytoplasm</keyword>
<dbReference type="InterPro" id="IPR001328">
    <property type="entry name" value="Pept_tRNA_hydro"/>
</dbReference>
<feature type="site" description="Stabilizes the basic form of H active site to accept a proton" evidence="7">
    <location>
        <position position="87"/>
    </location>
</feature>
<dbReference type="InterPro" id="IPR018171">
    <property type="entry name" value="Pept_tRNA_hydro_CS"/>
</dbReference>
<dbReference type="SUPFAM" id="SSF53178">
    <property type="entry name" value="Peptidyl-tRNA hydrolase-like"/>
    <property type="match status" value="1"/>
</dbReference>
<comment type="catalytic activity">
    <reaction evidence="7 8">
        <text>an N-acyl-L-alpha-aminoacyl-tRNA + H2O = an N-acyl-L-amino acid + a tRNA + H(+)</text>
        <dbReference type="Rhea" id="RHEA:54448"/>
        <dbReference type="Rhea" id="RHEA-COMP:10123"/>
        <dbReference type="Rhea" id="RHEA-COMP:13883"/>
        <dbReference type="ChEBI" id="CHEBI:15377"/>
        <dbReference type="ChEBI" id="CHEBI:15378"/>
        <dbReference type="ChEBI" id="CHEBI:59874"/>
        <dbReference type="ChEBI" id="CHEBI:78442"/>
        <dbReference type="ChEBI" id="CHEBI:138191"/>
        <dbReference type="EC" id="3.1.1.29"/>
    </reaction>
</comment>
<feature type="binding site" evidence="7">
    <location>
        <position position="108"/>
    </location>
    <ligand>
        <name>tRNA</name>
        <dbReference type="ChEBI" id="CHEBI:17843"/>
    </ligand>
</feature>
<dbReference type="Pfam" id="PF01195">
    <property type="entry name" value="Pept_tRNA_hydro"/>
    <property type="match status" value="1"/>
</dbReference>
<dbReference type="PANTHER" id="PTHR17224:SF1">
    <property type="entry name" value="PEPTIDYL-TRNA HYDROLASE"/>
    <property type="match status" value="1"/>
</dbReference>
<feature type="binding site" evidence="7">
    <location>
        <position position="62"/>
    </location>
    <ligand>
        <name>tRNA</name>
        <dbReference type="ChEBI" id="CHEBI:17843"/>
    </ligand>
</feature>
<dbReference type="PANTHER" id="PTHR17224">
    <property type="entry name" value="PEPTIDYL-TRNA HYDROLASE"/>
    <property type="match status" value="1"/>
</dbReference>
<dbReference type="GO" id="GO:0004045">
    <property type="term" value="F:peptidyl-tRNA hydrolase activity"/>
    <property type="evidence" value="ECO:0007669"/>
    <property type="project" value="UniProtKB-EC"/>
</dbReference>
<dbReference type="RefSeq" id="WP_027123356.1">
    <property type="nucleotide sequence ID" value="NZ_CP103423.1"/>
</dbReference>
<evidence type="ECO:0000256" key="1">
    <source>
        <dbReference type="ARBA" id="ARBA00013260"/>
    </source>
</evidence>
<evidence type="ECO:0000256" key="8">
    <source>
        <dbReference type="RuleBase" id="RU000673"/>
    </source>
</evidence>
<reference evidence="10" key="1">
    <citation type="submission" date="2022-08" db="EMBL/GenBank/DDBJ databases">
        <title>Complete genome sequence of Mycoplasma molare type strain H 542.</title>
        <authorList>
            <person name="Spergser J."/>
        </authorList>
    </citation>
    <scope>NUCLEOTIDE SEQUENCE</scope>
    <source>
        <strain evidence="10">H 542</strain>
    </source>
</reference>
<feature type="site" description="Discriminates between blocked and unblocked aminoacyl-tRNA" evidence="7">
    <location>
        <position position="9"/>
    </location>
</feature>
<comment type="subcellular location">
    <subcellularLocation>
        <location evidence="7">Cytoplasm</location>
    </subcellularLocation>
</comment>
<dbReference type="NCBIfam" id="TIGR00447">
    <property type="entry name" value="pth"/>
    <property type="match status" value="1"/>
</dbReference>
<dbReference type="EC" id="3.1.1.29" evidence="1 7"/>
<dbReference type="EMBL" id="CP103423">
    <property type="protein sequence ID" value="UWD34269.1"/>
    <property type="molecule type" value="Genomic_DNA"/>
</dbReference>
<dbReference type="PROSITE" id="PS01195">
    <property type="entry name" value="PEPT_TRNA_HYDROL_1"/>
    <property type="match status" value="1"/>
</dbReference>
<evidence type="ECO:0000256" key="9">
    <source>
        <dbReference type="RuleBase" id="RU004320"/>
    </source>
</evidence>
<keyword evidence="4 7" id="KW-0694">RNA-binding</keyword>
<accession>A0ABY5TZ07</accession>
<keyword evidence="2 7" id="KW-0820">tRNA-binding</keyword>
<comment type="subunit">
    <text evidence="7">Monomer.</text>
</comment>
<evidence type="ECO:0000256" key="3">
    <source>
        <dbReference type="ARBA" id="ARBA00022801"/>
    </source>
</evidence>
<gene>
    <name evidence="7 10" type="primary">pth</name>
    <name evidence="10" type="ORF">NX772_00340</name>
</gene>
<keyword evidence="11" id="KW-1185">Reference proteome</keyword>
<dbReference type="Proteomes" id="UP001058364">
    <property type="component" value="Chromosome"/>
</dbReference>
<evidence type="ECO:0000313" key="11">
    <source>
        <dbReference type="Proteomes" id="UP001058364"/>
    </source>
</evidence>
<evidence type="ECO:0000256" key="2">
    <source>
        <dbReference type="ARBA" id="ARBA00022555"/>
    </source>
</evidence>
<evidence type="ECO:0000256" key="7">
    <source>
        <dbReference type="HAMAP-Rule" id="MF_00083"/>
    </source>
</evidence>
<dbReference type="InterPro" id="IPR036416">
    <property type="entry name" value="Pept_tRNA_hydro_sf"/>
</dbReference>
<organism evidence="10 11">
    <name type="scientific">Mesomycoplasma molare</name>
    <dbReference type="NCBI Taxonomy" id="171288"/>
    <lineage>
        <taxon>Bacteria</taxon>
        <taxon>Bacillati</taxon>
        <taxon>Mycoplasmatota</taxon>
        <taxon>Mycoplasmoidales</taxon>
        <taxon>Metamycoplasmataceae</taxon>
        <taxon>Mesomycoplasma</taxon>
    </lineage>
</organism>
<comment type="function">
    <text evidence="7">Hydrolyzes ribosome-free peptidyl-tRNAs (with 1 or more amino acids incorporated), which drop off the ribosome during protein synthesis, or as a result of ribosome stalling.</text>
</comment>
<feature type="binding site" evidence="7">
    <location>
        <position position="14"/>
    </location>
    <ligand>
        <name>tRNA</name>
        <dbReference type="ChEBI" id="CHEBI:17843"/>
    </ligand>
</feature>
<proteinExistence type="inferred from homology"/>
<keyword evidence="3 7" id="KW-0378">Hydrolase</keyword>
<dbReference type="HAMAP" id="MF_00083">
    <property type="entry name" value="Pept_tRNA_hydro_bact"/>
    <property type="match status" value="1"/>
</dbReference>